<reference evidence="3" key="1">
    <citation type="journal article" date="2017" name="Genome Biol.">
        <title>Comparative genomics reveals high biological diversity and specific adaptations in the industrially and medically important fungal genus Aspergillus.</title>
        <authorList>
            <person name="de Vries R.P."/>
            <person name="Riley R."/>
            <person name="Wiebenga A."/>
            <person name="Aguilar-Osorio G."/>
            <person name="Amillis S."/>
            <person name="Uchima C.A."/>
            <person name="Anderluh G."/>
            <person name="Asadollahi M."/>
            <person name="Askin M."/>
            <person name="Barry K."/>
            <person name="Battaglia E."/>
            <person name="Bayram O."/>
            <person name="Benocci T."/>
            <person name="Braus-Stromeyer S.A."/>
            <person name="Caldana C."/>
            <person name="Canovas D."/>
            <person name="Cerqueira G.C."/>
            <person name="Chen F."/>
            <person name="Chen W."/>
            <person name="Choi C."/>
            <person name="Clum A."/>
            <person name="Dos Santos R.A."/>
            <person name="Damasio A.R."/>
            <person name="Diallinas G."/>
            <person name="Emri T."/>
            <person name="Fekete E."/>
            <person name="Flipphi M."/>
            <person name="Freyberg S."/>
            <person name="Gallo A."/>
            <person name="Gournas C."/>
            <person name="Habgood R."/>
            <person name="Hainaut M."/>
            <person name="Harispe M.L."/>
            <person name="Henrissat B."/>
            <person name="Hilden K.S."/>
            <person name="Hope R."/>
            <person name="Hossain A."/>
            <person name="Karabika E."/>
            <person name="Karaffa L."/>
            <person name="Karanyi Z."/>
            <person name="Krasevec N."/>
            <person name="Kuo A."/>
            <person name="Kusch H."/>
            <person name="LaButti K."/>
            <person name="Lagendijk E.L."/>
            <person name="Lapidus A."/>
            <person name="Levasseur A."/>
            <person name="Lindquist E."/>
            <person name="Lipzen A."/>
            <person name="Logrieco A.F."/>
            <person name="MacCabe A."/>
            <person name="Maekelae M.R."/>
            <person name="Malavazi I."/>
            <person name="Melin P."/>
            <person name="Meyer V."/>
            <person name="Mielnichuk N."/>
            <person name="Miskei M."/>
            <person name="Molnar A.P."/>
            <person name="Mule G."/>
            <person name="Ngan C.Y."/>
            <person name="Orejas M."/>
            <person name="Orosz E."/>
            <person name="Ouedraogo J.P."/>
            <person name="Overkamp K.M."/>
            <person name="Park H.-S."/>
            <person name="Perrone G."/>
            <person name="Piumi F."/>
            <person name="Punt P.J."/>
            <person name="Ram A.F."/>
            <person name="Ramon A."/>
            <person name="Rauscher S."/>
            <person name="Record E."/>
            <person name="Riano-Pachon D.M."/>
            <person name="Robert V."/>
            <person name="Roehrig J."/>
            <person name="Ruller R."/>
            <person name="Salamov A."/>
            <person name="Salih N.S."/>
            <person name="Samson R.A."/>
            <person name="Sandor E."/>
            <person name="Sanguinetti M."/>
            <person name="Schuetze T."/>
            <person name="Sepcic K."/>
            <person name="Shelest E."/>
            <person name="Sherlock G."/>
            <person name="Sophianopoulou V."/>
            <person name="Squina F.M."/>
            <person name="Sun H."/>
            <person name="Susca A."/>
            <person name="Todd R.B."/>
            <person name="Tsang A."/>
            <person name="Unkles S.E."/>
            <person name="van de Wiele N."/>
            <person name="van Rossen-Uffink D."/>
            <person name="Oliveira J.V."/>
            <person name="Vesth T.C."/>
            <person name="Visser J."/>
            <person name="Yu J.-H."/>
            <person name="Zhou M."/>
            <person name="Andersen M.R."/>
            <person name="Archer D.B."/>
            <person name="Baker S.E."/>
            <person name="Benoit I."/>
            <person name="Brakhage A.A."/>
            <person name="Braus G.H."/>
            <person name="Fischer R."/>
            <person name="Frisvad J.C."/>
            <person name="Goldman G.H."/>
            <person name="Houbraken J."/>
            <person name="Oakley B."/>
            <person name="Pocsi I."/>
            <person name="Scazzocchio C."/>
            <person name="Seiboth B."/>
            <person name="vanKuyk P.A."/>
            <person name="Wortman J."/>
            <person name="Dyer P.S."/>
            <person name="Grigoriev I.V."/>
        </authorList>
    </citation>
    <scope>NUCLEOTIDE SEQUENCE [LARGE SCALE GENOMIC DNA]</scope>
    <source>
        <strain evidence="3">CBS 593.65</strain>
    </source>
</reference>
<feature type="region of interest" description="Disordered" evidence="1">
    <location>
        <begin position="61"/>
        <end position="128"/>
    </location>
</feature>
<accession>A0A1L9TS45</accession>
<keyword evidence="3" id="KW-1185">Reference proteome</keyword>
<protein>
    <submittedName>
        <fullName evidence="2">Uncharacterized protein</fullName>
    </submittedName>
</protein>
<dbReference type="RefSeq" id="XP_040706004.1">
    <property type="nucleotide sequence ID" value="XM_040846155.1"/>
</dbReference>
<sequence length="148" mass="14608">GDEKDACCRAKCMNVPCPSDQQANDTNACVAKCDQGDGSEADTQAYADCQARCITTTFFPGTASATDSASSTSSGDSSATTTGSSDADNNDSNDSNDNGDDSDSASGSESGSPSSTDSGDEPSESNAAVKLGASAAGLASFLVAAWAL</sequence>
<dbReference type="Proteomes" id="UP000184356">
    <property type="component" value="Unassembled WGS sequence"/>
</dbReference>
<evidence type="ECO:0000313" key="3">
    <source>
        <dbReference type="Proteomes" id="UP000184356"/>
    </source>
</evidence>
<feature type="compositionally biased region" description="Low complexity" evidence="1">
    <location>
        <begin position="61"/>
        <end position="96"/>
    </location>
</feature>
<dbReference type="EMBL" id="KV878583">
    <property type="protein sequence ID" value="OJJ62198.1"/>
    <property type="molecule type" value="Genomic_DNA"/>
</dbReference>
<dbReference type="STRING" id="1036612.A0A1L9TS45"/>
<organism evidence="2 3">
    <name type="scientific">Aspergillus sydowii CBS 593.65</name>
    <dbReference type="NCBI Taxonomy" id="1036612"/>
    <lineage>
        <taxon>Eukaryota</taxon>
        <taxon>Fungi</taxon>
        <taxon>Dikarya</taxon>
        <taxon>Ascomycota</taxon>
        <taxon>Pezizomycotina</taxon>
        <taxon>Eurotiomycetes</taxon>
        <taxon>Eurotiomycetidae</taxon>
        <taxon>Eurotiales</taxon>
        <taxon>Aspergillaceae</taxon>
        <taxon>Aspergillus</taxon>
        <taxon>Aspergillus subgen. Nidulantes</taxon>
    </lineage>
</organism>
<dbReference type="OrthoDB" id="5597238at2759"/>
<gene>
    <name evidence="2" type="ORF">ASPSYDRAFT_40817</name>
</gene>
<feature type="non-terminal residue" evidence="2">
    <location>
        <position position="1"/>
    </location>
</feature>
<dbReference type="AlphaFoldDB" id="A0A1L9TS45"/>
<feature type="compositionally biased region" description="Low complexity" evidence="1">
    <location>
        <begin position="104"/>
        <end position="117"/>
    </location>
</feature>
<evidence type="ECO:0000256" key="1">
    <source>
        <dbReference type="SAM" id="MobiDB-lite"/>
    </source>
</evidence>
<proteinExistence type="predicted"/>
<dbReference type="GeneID" id="63762228"/>
<evidence type="ECO:0000313" key="2">
    <source>
        <dbReference type="EMBL" id="OJJ62198.1"/>
    </source>
</evidence>
<dbReference type="VEuPathDB" id="FungiDB:ASPSYDRAFT_40817"/>
<name>A0A1L9TS45_9EURO</name>